<evidence type="ECO:0000256" key="7">
    <source>
        <dbReference type="ARBA" id="ARBA00047899"/>
    </source>
</evidence>
<keyword evidence="11" id="KW-1185">Reference proteome</keyword>
<evidence type="ECO:0000256" key="8">
    <source>
        <dbReference type="ARBA" id="ARBA00048679"/>
    </source>
</evidence>
<evidence type="ECO:0000256" key="3">
    <source>
        <dbReference type="ARBA" id="ARBA00022679"/>
    </source>
</evidence>
<keyword evidence="3" id="KW-0808">Transferase</keyword>
<gene>
    <name evidence="10" type="ORF">Pyn_32955</name>
</gene>
<dbReference type="Gene3D" id="1.10.510.10">
    <property type="entry name" value="Transferase(Phosphotransferase) domain 1"/>
    <property type="match status" value="1"/>
</dbReference>
<keyword evidence="2" id="KW-0723">Serine/threonine-protein kinase</keyword>
<organism evidence="10 11">
    <name type="scientific">Prunus yedoensis var. nudiflora</name>
    <dbReference type="NCBI Taxonomy" id="2094558"/>
    <lineage>
        <taxon>Eukaryota</taxon>
        <taxon>Viridiplantae</taxon>
        <taxon>Streptophyta</taxon>
        <taxon>Embryophyta</taxon>
        <taxon>Tracheophyta</taxon>
        <taxon>Spermatophyta</taxon>
        <taxon>Magnoliopsida</taxon>
        <taxon>eudicotyledons</taxon>
        <taxon>Gunneridae</taxon>
        <taxon>Pentapetalae</taxon>
        <taxon>rosids</taxon>
        <taxon>fabids</taxon>
        <taxon>Rosales</taxon>
        <taxon>Rosaceae</taxon>
        <taxon>Amygdaloideae</taxon>
        <taxon>Amygdaleae</taxon>
        <taxon>Prunus</taxon>
    </lineage>
</organism>
<dbReference type="EC" id="2.7.11.1" evidence="1"/>
<dbReference type="PANTHER" id="PTHR22988">
    <property type="entry name" value="MYOTONIC DYSTROPHY S/T KINASE-RELATED"/>
    <property type="match status" value="1"/>
</dbReference>
<proteinExistence type="predicted"/>
<evidence type="ECO:0000259" key="9">
    <source>
        <dbReference type="PROSITE" id="PS51285"/>
    </source>
</evidence>
<feature type="domain" description="AGC-kinase C-terminal" evidence="9">
    <location>
        <begin position="43"/>
        <end position="116"/>
    </location>
</feature>
<protein>
    <recommendedName>
        <fullName evidence="1">non-specific serine/threonine protein kinase</fullName>
        <ecNumber evidence="1">2.7.11.1</ecNumber>
    </recommendedName>
</protein>
<dbReference type="EMBL" id="PJQY01001766">
    <property type="protein sequence ID" value="PQP99827.1"/>
    <property type="molecule type" value="Genomic_DNA"/>
</dbReference>
<keyword evidence="5" id="KW-0418">Kinase</keyword>
<dbReference type="InterPro" id="IPR050839">
    <property type="entry name" value="Rho-assoc_Ser/Thr_Kinase"/>
</dbReference>
<dbReference type="STRING" id="2094558.A0A314Y6R5"/>
<dbReference type="InterPro" id="IPR000961">
    <property type="entry name" value="AGC-kinase_C"/>
</dbReference>
<dbReference type="InterPro" id="IPR017892">
    <property type="entry name" value="Pkinase_C"/>
</dbReference>
<reference evidence="10 11" key="1">
    <citation type="submission" date="2018-02" db="EMBL/GenBank/DDBJ databases">
        <title>Draft genome of wild Prunus yedoensis var. nudiflora.</title>
        <authorList>
            <person name="Baek S."/>
            <person name="Kim J.-H."/>
            <person name="Choi K."/>
            <person name="Kim G.-B."/>
            <person name="Cho A."/>
            <person name="Jang H."/>
            <person name="Shin C.-H."/>
            <person name="Yu H.-J."/>
            <person name="Mun J.-H."/>
        </authorList>
    </citation>
    <scope>NUCLEOTIDE SEQUENCE [LARGE SCALE GENOMIC DNA]</scope>
    <source>
        <strain evidence="11">cv. Jeju island</strain>
        <tissue evidence="10">Leaf</tissue>
    </source>
</reference>
<evidence type="ECO:0000256" key="1">
    <source>
        <dbReference type="ARBA" id="ARBA00012513"/>
    </source>
</evidence>
<comment type="catalytic activity">
    <reaction evidence="8">
        <text>L-seryl-[protein] + ATP = O-phospho-L-seryl-[protein] + ADP + H(+)</text>
        <dbReference type="Rhea" id="RHEA:17989"/>
        <dbReference type="Rhea" id="RHEA-COMP:9863"/>
        <dbReference type="Rhea" id="RHEA-COMP:11604"/>
        <dbReference type="ChEBI" id="CHEBI:15378"/>
        <dbReference type="ChEBI" id="CHEBI:29999"/>
        <dbReference type="ChEBI" id="CHEBI:30616"/>
        <dbReference type="ChEBI" id="CHEBI:83421"/>
        <dbReference type="ChEBI" id="CHEBI:456216"/>
        <dbReference type="EC" id="2.7.11.1"/>
    </reaction>
</comment>
<dbReference type="FunFam" id="3.30.200.20:FF:000063">
    <property type="entry name" value="Non-specific serine/threonine protein kinase"/>
    <property type="match status" value="1"/>
</dbReference>
<dbReference type="AlphaFoldDB" id="A0A314Y6R5"/>
<dbReference type="SMART" id="SM00133">
    <property type="entry name" value="S_TK_X"/>
    <property type="match status" value="1"/>
</dbReference>
<dbReference type="Proteomes" id="UP000250321">
    <property type="component" value="Unassembled WGS sequence"/>
</dbReference>
<evidence type="ECO:0000256" key="6">
    <source>
        <dbReference type="ARBA" id="ARBA00022840"/>
    </source>
</evidence>
<evidence type="ECO:0000256" key="4">
    <source>
        <dbReference type="ARBA" id="ARBA00022741"/>
    </source>
</evidence>
<dbReference type="InterPro" id="IPR011009">
    <property type="entry name" value="Kinase-like_dom_sf"/>
</dbReference>
<dbReference type="GO" id="GO:0004674">
    <property type="term" value="F:protein serine/threonine kinase activity"/>
    <property type="evidence" value="ECO:0007669"/>
    <property type="project" value="UniProtKB-KW"/>
</dbReference>
<evidence type="ECO:0000313" key="11">
    <source>
        <dbReference type="Proteomes" id="UP000250321"/>
    </source>
</evidence>
<comment type="catalytic activity">
    <reaction evidence="7">
        <text>L-threonyl-[protein] + ATP = O-phospho-L-threonyl-[protein] + ADP + H(+)</text>
        <dbReference type="Rhea" id="RHEA:46608"/>
        <dbReference type="Rhea" id="RHEA-COMP:11060"/>
        <dbReference type="Rhea" id="RHEA-COMP:11605"/>
        <dbReference type="ChEBI" id="CHEBI:15378"/>
        <dbReference type="ChEBI" id="CHEBI:30013"/>
        <dbReference type="ChEBI" id="CHEBI:30616"/>
        <dbReference type="ChEBI" id="CHEBI:61977"/>
        <dbReference type="ChEBI" id="CHEBI:456216"/>
        <dbReference type="EC" id="2.7.11.1"/>
    </reaction>
</comment>
<comment type="caution">
    <text evidence="10">The sequence shown here is derived from an EMBL/GenBank/DDBJ whole genome shotgun (WGS) entry which is preliminary data.</text>
</comment>
<keyword evidence="6" id="KW-0067">ATP-binding</keyword>
<keyword evidence="4" id="KW-0547">Nucleotide-binding</keyword>
<evidence type="ECO:0000256" key="2">
    <source>
        <dbReference type="ARBA" id="ARBA00022527"/>
    </source>
</evidence>
<dbReference type="Pfam" id="PF00433">
    <property type="entry name" value="Pkinase_C"/>
    <property type="match status" value="1"/>
</dbReference>
<name>A0A314Y6R5_PRUYE</name>
<dbReference type="PROSITE" id="PS51285">
    <property type="entry name" value="AGC_KINASE_CTER"/>
    <property type="match status" value="1"/>
</dbReference>
<evidence type="ECO:0000313" key="10">
    <source>
        <dbReference type="EMBL" id="PQP99827.1"/>
    </source>
</evidence>
<dbReference type="SUPFAM" id="SSF56112">
    <property type="entry name" value="Protein kinase-like (PK-like)"/>
    <property type="match status" value="1"/>
</dbReference>
<dbReference type="OrthoDB" id="3638488at2759"/>
<accession>A0A314Y6R5</accession>
<evidence type="ECO:0000256" key="5">
    <source>
        <dbReference type="ARBA" id="ARBA00022777"/>
    </source>
</evidence>
<sequence>MAWSVTVEARLTPEAKDLISRFLCDVENRLGRADQIKAHPWFKDIAWDKLYEVEAAFKPEVNGELDTQNFMKYDEVDPPATGRTGSGPMRKMLLTPKDLSFVGYTYKNFEAVKGLHQSSDLNRSASLNRSSIDSAQSDSVVDYSTRHSYSDMEAQVLAASEDVMSE</sequence>
<dbReference type="GO" id="GO:0005524">
    <property type="term" value="F:ATP binding"/>
    <property type="evidence" value="ECO:0007669"/>
    <property type="project" value="UniProtKB-KW"/>
</dbReference>